<comment type="caution">
    <text evidence="1">The sequence shown here is derived from an EMBL/GenBank/DDBJ whole genome shotgun (WGS) entry which is preliminary data.</text>
</comment>
<protein>
    <submittedName>
        <fullName evidence="1">Uncharacterized protein</fullName>
    </submittedName>
</protein>
<organism evidence="1 2">
    <name type="scientific">Clostridium algidicarnis DSM 15099</name>
    <dbReference type="NCBI Taxonomy" id="1121295"/>
    <lineage>
        <taxon>Bacteria</taxon>
        <taxon>Bacillati</taxon>
        <taxon>Bacillota</taxon>
        <taxon>Clostridia</taxon>
        <taxon>Eubacteriales</taxon>
        <taxon>Clostridiaceae</taxon>
        <taxon>Clostridium</taxon>
    </lineage>
</organism>
<accession>A0A2S6FUP2</accession>
<evidence type="ECO:0000313" key="2">
    <source>
        <dbReference type="Proteomes" id="UP000239863"/>
    </source>
</evidence>
<name>A0A2S6FUP2_9CLOT</name>
<dbReference type="AlphaFoldDB" id="A0A2S6FUP2"/>
<proteinExistence type="predicted"/>
<reference evidence="1 2" key="1">
    <citation type="submission" date="2018-02" db="EMBL/GenBank/DDBJ databases">
        <title>Genomic Encyclopedia of Archaeal and Bacterial Type Strains, Phase II (KMG-II): from individual species to whole genera.</title>
        <authorList>
            <person name="Goeker M."/>
        </authorList>
    </citation>
    <scope>NUCLEOTIDE SEQUENCE [LARGE SCALE GENOMIC DNA]</scope>
    <source>
        <strain evidence="1 2">DSM 15099</strain>
    </source>
</reference>
<evidence type="ECO:0000313" key="1">
    <source>
        <dbReference type="EMBL" id="PPK44165.1"/>
    </source>
</evidence>
<dbReference type="Proteomes" id="UP000239863">
    <property type="component" value="Unassembled WGS sequence"/>
</dbReference>
<dbReference type="EMBL" id="PTIS01000024">
    <property type="protein sequence ID" value="PPK44165.1"/>
    <property type="molecule type" value="Genomic_DNA"/>
</dbReference>
<gene>
    <name evidence="1" type="ORF">BD821_12432</name>
</gene>
<sequence>MENSLKCNKSDNEITYRIKENLRNVKNIQLIQ</sequence>